<reference evidence="2" key="2">
    <citation type="submission" date="2025-08" db="UniProtKB">
        <authorList>
            <consortium name="Ensembl"/>
        </authorList>
    </citation>
    <scope>IDENTIFICATION</scope>
</reference>
<dbReference type="InterPro" id="IPR053985">
    <property type="entry name" value="GPR128_GAIN_subdom_A"/>
</dbReference>
<dbReference type="PANTHER" id="PTHR47767:SF1">
    <property type="entry name" value="ADHESION G PROTEIN-COUPLED RECEPTOR G7"/>
    <property type="match status" value="1"/>
</dbReference>
<dbReference type="InterPro" id="IPR053066">
    <property type="entry name" value="ADGR_G7"/>
</dbReference>
<protein>
    <recommendedName>
        <fullName evidence="1">GPR128 GAIN subdomain A domain-containing protein</fullName>
    </recommendedName>
</protein>
<keyword evidence="3" id="KW-1185">Reference proteome</keyword>
<reference evidence="3" key="1">
    <citation type="submission" date="2003-08" db="EMBL/GenBank/DDBJ databases">
        <authorList>
            <person name="Birren B."/>
            <person name="Nusbaum C."/>
            <person name="Abebe A."/>
            <person name="Abouelleil A."/>
            <person name="Adekoya E."/>
            <person name="Ait-zahra M."/>
            <person name="Allen N."/>
            <person name="Allen T."/>
            <person name="An P."/>
            <person name="Anderson M."/>
            <person name="Anderson S."/>
            <person name="Arachchi H."/>
            <person name="Armbruster J."/>
            <person name="Bachantsang P."/>
            <person name="Baldwin J."/>
            <person name="Barry A."/>
            <person name="Bayul T."/>
            <person name="Blitshsteyn B."/>
            <person name="Bloom T."/>
            <person name="Blye J."/>
            <person name="Boguslavskiy L."/>
            <person name="Borowsky M."/>
            <person name="Boukhgalter B."/>
            <person name="Brunache A."/>
            <person name="Butler J."/>
            <person name="Calixte N."/>
            <person name="Calvo S."/>
            <person name="Camarata J."/>
            <person name="Campo K."/>
            <person name="Chang J."/>
            <person name="Cheshatsang Y."/>
            <person name="Citroen M."/>
            <person name="Collymore A."/>
            <person name="Considine T."/>
            <person name="Cook A."/>
            <person name="Cooke P."/>
            <person name="Corum B."/>
            <person name="Cuomo C."/>
            <person name="David R."/>
            <person name="Dawoe T."/>
            <person name="Degray S."/>
            <person name="Dodge S."/>
            <person name="Dooley K."/>
            <person name="Dorje P."/>
            <person name="Dorjee K."/>
            <person name="Dorris L."/>
            <person name="Duffey N."/>
            <person name="Dupes A."/>
            <person name="Elkins T."/>
            <person name="Engels R."/>
            <person name="Erickson J."/>
            <person name="Farina A."/>
            <person name="Faro S."/>
            <person name="Ferreira P."/>
            <person name="Fischer H."/>
            <person name="Fitzgerald M."/>
            <person name="Foley K."/>
            <person name="Gage D."/>
            <person name="Galagan J."/>
            <person name="Gearin G."/>
            <person name="Gnerre S."/>
            <person name="Gnirke A."/>
            <person name="Goyette A."/>
            <person name="Graham J."/>
            <person name="Grandbois E."/>
            <person name="Gyaltsen K."/>
            <person name="Hafez N."/>
            <person name="Hagopian D."/>
            <person name="Hagos B."/>
            <person name="Hall J."/>
            <person name="Hatcher B."/>
            <person name="Heller A."/>
            <person name="Higgins H."/>
            <person name="Honan T."/>
            <person name="Horn A."/>
            <person name="Houde N."/>
            <person name="Hughes L."/>
            <person name="Hulme W."/>
            <person name="Husby E."/>
            <person name="Iliev I."/>
            <person name="Jaffe D."/>
            <person name="Jones C."/>
            <person name="Kamal M."/>
            <person name="Kamat A."/>
            <person name="Kamvysselis M."/>
            <person name="Karlsson E."/>
            <person name="Kells C."/>
            <person name="Kieu A."/>
            <person name="Kisner P."/>
            <person name="Kodira C."/>
            <person name="Kulbokas E."/>
            <person name="Labutti K."/>
            <person name="Lama D."/>
            <person name="Landers T."/>
            <person name="Leger J."/>
            <person name="Levine S."/>
            <person name="Lewis D."/>
            <person name="Lewis T."/>
            <person name="Lindblad-toh K."/>
            <person name="Liu X."/>
            <person name="Lokyitsang T."/>
            <person name="Lokyitsang Y."/>
            <person name="Lucien O."/>
            <person name="Lui A."/>
            <person name="Ma L.J."/>
            <person name="Mabbitt R."/>
            <person name="Macdonald J."/>
            <person name="Maclean C."/>
            <person name="Major J."/>
            <person name="Manning J."/>
            <person name="Marabella R."/>
            <person name="Maru K."/>
            <person name="Matthews C."/>
            <person name="Mauceli E."/>
            <person name="Mccarthy M."/>
            <person name="Mcdonough S."/>
            <person name="Mcghee T."/>
            <person name="Meldrim J."/>
            <person name="Meneus L."/>
            <person name="Mesirov J."/>
            <person name="Mihalev A."/>
            <person name="Mihova T."/>
            <person name="Mikkelsen T."/>
            <person name="Mlenga V."/>
            <person name="Moru K."/>
            <person name="Mozes J."/>
            <person name="Mulrain L."/>
            <person name="Munson G."/>
            <person name="Naylor J."/>
            <person name="Newes C."/>
            <person name="Nguyen C."/>
            <person name="Nguyen N."/>
            <person name="Nguyen T."/>
            <person name="Nicol R."/>
            <person name="Nielsen C."/>
            <person name="Nizzari M."/>
            <person name="Norbu C."/>
            <person name="Norbu N."/>
            <person name="O'donnell P."/>
            <person name="Okoawo O."/>
            <person name="O'leary S."/>
            <person name="Omotosho B."/>
            <person name="O'neill K."/>
            <person name="Osman S."/>
            <person name="Parker S."/>
            <person name="Perrin D."/>
            <person name="Phunkhang P."/>
            <person name="Piqani B."/>
            <person name="Purcell S."/>
            <person name="Rachupka T."/>
            <person name="Ramasamy U."/>
            <person name="Rameau R."/>
            <person name="Ray V."/>
            <person name="Raymond C."/>
            <person name="Retta R."/>
            <person name="Richardson S."/>
            <person name="Rise C."/>
            <person name="Rodriguez J."/>
            <person name="Rogers J."/>
            <person name="Rogov P."/>
            <person name="Rutman M."/>
            <person name="Schupbach R."/>
            <person name="Seaman C."/>
            <person name="Settipalli S."/>
            <person name="Sharpe T."/>
            <person name="Sheridan J."/>
            <person name="Sherpa N."/>
            <person name="Shi J."/>
            <person name="Smirnov S."/>
            <person name="Smith C."/>
            <person name="Sougnez C."/>
            <person name="Spencer B."/>
            <person name="Stalker J."/>
            <person name="Stange-thomann N."/>
            <person name="Stavropoulos S."/>
            <person name="Stetson K."/>
            <person name="Stone C."/>
            <person name="Stone S."/>
            <person name="Stubbs M."/>
            <person name="Talamas J."/>
            <person name="Tchuinga P."/>
            <person name="Tenzing P."/>
            <person name="Tesfaye S."/>
            <person name="Theodore J."/>
            <person name="Thoulutsang Y."/>
            <person name="Topham K."/>
            <person name="Towey S."/>
            <person name="Tsamla T."/>
            <person name="Tsomo N."/>
            <person name="Vallee D."/>
            <person name="Vassiliev H."/>
            <person name="Venkataraman V."/>
            <person name="Vinson J."/>
            <person name="Vo A."/>
            <person name="Wade C."/>
            <person name="Wang S."/>
            <person name="Wangchuk T."/>
            <person name="Wangdi T."/>
            <person name="Whittaker C."/>
            <person name="Wilkinson J."/>
            <person name="Wu Y."/>
            <person name="Wyman D."/>
            <person name="Yadav S."/>
            <person name="Yang S."/>
            <person name="Yang X."/>
            <person name="Yeager S."/>
            <person name="Yee E."/>
            <person name="Young G."/>
            <person name="Zainoun J."/>
            <person name="Zembeck L."/>
            <person name="Zimmer A."/>
            <person name="Zody M."/>
            <person name="Lander E."/>
        </authorList>
    </citation>
    <scope>NUCLEOTIDE SEQUENCE [LARGE SCALE GENOMIC DNA]</scope>
</reference>
<dbReference type="Ensembl" id="ENSCSAVT00000005331.1">
    <property type="protein sequence ID" value="ENSCSAVP00000005260.1"/>
    <property type="gene ID" value="ENSCSAVG00000003133.1"/>
</dbReference>
<dbReference type="OMA" id="VPINKED"/>
<evidence type="ECO:0000313" key="3">
    <source>
        <dbReference type="Proteomes" id="UP000007875"/>
    </source>
</evidence>
<evidence type="ECO:0000259" key="1">
    <source>
        <dbReference type="Pfam" id="PF22259"/>
    </source>
</evidence>
<accession>H2YIW1</accession>
<dbReference type="PANTHER" id="PTHR47767">
    <property type="entry name" value="ADHESION G PROTEIN-COUPLED RECEPTOR G7"/>
    <property type="match status" value="1"/>
</dbReference>
<dbReference type="InParanoid" id="H2YIW1"/>
<proteinExistence type="predicted"/>
<name>H2YIW1_CIOSA</name>
<dbReference type="eggNOG" id="ENOG502RZQ5">
    <property type="taxonomic scope" value="Eukaryota"/>
</dbReference>
<evidence type="ECO:0000313" key="2">
    <source>
        <dbReference type="Ensembl" id="ENSCSAVP00000005260.1"/>
    </source>
</evidence>
<dbReference type="AlphaFoldDB" id="H2YIW1"/>
<dbReference type="Pfam" id="PF22259">
    <property type="entry name" value="GPR128_GAIN_subdomA"/>
    <property type="match status" value="1"/>
</dbReference>
<dbReference type="GeneTree" id="ENSGT00530000066821"/>
<dbReference type="Proteomes" id="UP000007875">
    <property type="component" value="Unassembled WGS sequence"/>
</dbReference>
<dbReference type="HOGENOM" id="CLU_1839586_0_0_1"/>
<reference evidence="2" key="3">
    <citation type="submission" date="2025-09" db="UniProtKB">
        <authorList>
            <consortium name="Ensembl"/>
        </authorList>
    </citation>
    <scope>IDENTIFICATION</scope>
</reference>
<organism evidence="2 3">
    <name type="scientific">Ciona savignyi</name>
    <name type="common">Pacific transparent sea squirt</name>
    <dbReference type="NCBI Taxonomy" id="51511"/>
    <lineage>
        <taxon>Eukaryota</taxon>
        <taxon>Metazoa</taxon>
        <taxon>Chordata</taxon>
        <taxon>Tunicata</taxon>
        <taxon>Ascidiacea</taxon>
        <taxon>Phlebobranchia</taxon>
        <taxon>Cionidae</taxon>
        <taxon>Ciona</taxon>
    </lineage>
</organism>
<feature type="domain" description="GPR128 GAIN subdomain A" evidence="1">
    <location>
        <begin position="54"/>
        <end position="132"/>
    </location>
</feature>
<sequence>TSPSPTLQAGFQSSSLETCDNQTVNGGKPYGTRSCLLNGTSTTPVWLTSCNTGLQNLANVTINSTEERVTVANDLEVLTSNPESLSSDDVTNTVQALDNVLDAPSITTQVSSSVITTVSNVLNVPDDVFIASNGSNRCHL</sequence>